<evidence type="ECO:0008006" key="5">
    <source>
        <dbReference type="Google" id="ProtNLM"/>
    </source>
</evidence>
<feature type="region of interest" description="Disordered" evidence="1">
    <location>
        <begin position="115"/>
        <end position="158"/>
    </location>
</feature>
<evidence type="ECO:0000256" key="2">
    <source>
        <dbReference type="SAM" id="SignalP"/>
    </source>
</evidence>
<name>A0A0K1Q5L2_9BACT</name>
<evidence type="ECO:0000313" key="4">
    <source>
        <dbReference type="Proteomes" id="UP000064967"/>
    </source>
</evidence>
<accession>A0A0K1Q5L2</accession>
<feature type="chain" id="PRO_5005466628" description="Outer membrane protein beta-barrel domain-containing protein" evidence="2">
    <location>
        <begin position="17"/>
        <end position="329"/>
    </location>
</feature>
<feature type="signal peptide" evidence="2">
    <location>
        <begin position="1"/>
        <end position="16"/>
    </location>
</feature>
<gene>
    <name evidence="3" type="ORF">AKJ09_07353</name>
</gene>
<protein>
    <recommendedName>
        <fullName evidence="5">Outer membrane protein beta-barrel domain-containing protein</fullName>
    </recommendedName>
</protein>
<organism evidence="3 4">
    <name type="scientific">Labilithrix luteola</name>
    <dbReference type="NCBI Taxonomy" id="1391654"/>
    <lineage>
        <taxon>Bacteria</taxon>
        <taxon>Pseudomonadati</taxon>
        <taxon>Myxococcota</taxon>
        <taxon>Polyangia</taxon>
        <taxon>Polyangiales</taxon>
        <taxon>Labilitrichaceae</taxon>
        <taxon>Labilithrix</taxon>
    </lineage>
</organism>
<reference evidence="3 4" key="1">
    <citation type="submission" date="2015-08" db="EMBL/GenBank/DDBJ databases">
        <authorList>
            <person name="Babu N.S."/>
            <person name="Beckwith C.J."/>
            <person name="Beseler K.G."/>
            <person name="Brison A."/>
            <person name="Carone J.V."/>
            <person name="Caskin T.P."/>
            <person name="Diamond M."/>
            <person name="Durham M.E."/>
            <person name="Foxe J.M."/>
            <person name="Go M."/>
            <person name="Henderson B.A."/>
            <person name="Jones I.B."/>
            <person name="McGettigan J.A."/>
            <person name="Micheletti S.J."/>
            <person name="Nasrallah M.E."/>
            <person name="Ortiz D."/>
            <person name="Piller C.R."/>
            <person name="Privatt S.R."/>
            <person name="Schneider S.L."/>
            <person name="Sharp S."/>
            <person name="Smith T.C."/>
            <person name="Stanton J.D."/>
            <person name="Ullery H.E."/>
            <person name="Wilson R.J."/>
            <person name="Serrano M.G."/>
            <person name="Buck G."/>
            <person name="Lee V."/>
            <person name="Wang Y."/>
            <person name="Carvalho R."/>
            <person name="Voegtly L."/>
            <person name="Shi R."/>
            <person name="Duckworth R."/>
            <person name="Johnson A."/>
            <person name="Loviza R."/>
            <person name="Walstead R."/>
            <person name="Shah Z."/>
            <person name="Kiflezghi M."/>
            <person name="Wade K."/>
            <person name="Ball S.L."/>
            <person name="Bradley K.W."/>
            <person name="Asai D.J."/>
            <person name="Bowman C.A."/>
            <person name="Russell D.A."/>
            <person name="Pope W.H."/>
            <person name="Jacobs-Sera D."/>
            <person name="Hendrix R.W."/>
            <person name="Hatfull G.F."/>
        </authorList>
    </citation>
    <scope>NUCLEOTIDE SEQUENCE [LARGE SCALE GENOMIC DNA]</scope>
    <source>
        <strain evidence="3 4">DSM 27648</strain>
    </source>
</reference>
<dbReference type="EMBL" id="CP012333">
    <property type="protein sequence ID" value="AKV00690.1"/>
    <property type="molecule type" value="Genomic_DNA"/>
</dbReference>
<dbReference type="Proteomes" id="UP000064967">
    <property type="component" value="Chromosome"/>
</dbReference>
<evidence type="ECO:0000256" key="1">
    <source>
        <dbReference type="SAM" id="MobiDB-lite"/>
    </source>
</evidence>
<dbReference type="AlphaFoldDB" id="A0A0K1Q5L2"/>
<evidence type="ECO:0000313" key="3">
    <source>
        <dbReference type="EMBL" id="AKV00690.1"/>
    </source>
</evidence>
<sequence>MMVAVAVLLAAGSARATPAPTFDLAWSAPEGCTSRERIVDATRARLAQSALDVPSELVVRGVVTKERGGFSVAIELKDVTGKGVGEREVHVEGVSCTGVEEATALVLAMMIAASPRPEPAPSTERLERLPETDGGDGTPAPSQPQEPTPAKAPERARTSRRLSLGIAGTASLGVLPGAGLGLTLRAAYSPGAILWLGLEATFESGGSIRAAERDVGFQFLHASAFAGVRVVRFAAVEVIVAAALRAGVIRVLPDGFAVVESEARAAVVGGPGALVRTRLAPHLFLEAFPGLDAVFVRDSFEIRDGAQVPIHRPEPFATRLSLGLSYELQ</sequence>
<dbReference type="KEGG" id="llu:AKJ09_07353"/>
<dbReference type="STRING" id="1391654.AKJ09_07353"/>
<keyword evidence="2" id="KW-0732">Signal</keyword>
<proteinExistence type="predicted"/>
<keyword evidence="4" id="KW-1185">Reference proteome</keyword>